<feature type="modified residue" description="Phosphohistidine" evidence="9">
    <location>
        <position position="704"/>
    </location>
</feature>
<dbReference type="EC" id="2.7.13.3" evidence="2"/>
<evidence type="ECO:0000256" key="3">
    <source>
        <dbReference type="ARBA" id="ARBA00021495"/>
    </source>
</evidence>
<dbReference type="PROSITE" id="PS50894">
    <property type="entry name" value="HPT"/>
    <property type="match status" value="3"/>
</dbReference>
<feature type="modified residue" description="Phosphohistidine" evidence="9">
    <location>
        <position position="941"/>
    </location>
</feature>
<dbReference type="Pfam" id="PF01627">
    <property type="entry name" value="Hpt"/>
    <property type="match status" value="3"/>
</dbReference>
<dbReference type="PRINTS" id="PR00344">
    <property type="entry name" value="BCTRLSENSOR"/>
</dbReference>
<feature type="region of interest" description="Disordered" evidence="12">
    <location>
        <begin position="549"/>
        <end position="572"/>
    </location>
</feature>
<evidence type="ECO:0000256" key="11">
    <source>
        <dbReference type="SAM" id="Coils"/>
    </source>
</evidence>
<evidence type="ECO:0000256" key="1">
    <source>
        <dbReference type="ARBA" id="ARBA00000085"/>
    </source>
</evidence>
<keyword evidence="18" id="KW-1185">Reference proteome</keyword>
<evidence type="ECO:0000256" key="12">
    <source>
        <dbReference type="SAM" id="MobiDB-lite"/>
    </source>
</evidence>
<keyword evidence="5" id="KW-0808">Transferase</keyword>
<keyword evidence="6" id="KW-0418">Kinase</keyword>
<comment type="function">
    <text evidence="8">Involved in the transmission of sensory signals from the chemoreceptors to the flagellar motors. CheA is autophosphorylated; it can transfer its phosphate group to either CheB or CheY.</text>
</comment>
<evidence type="ECO:0000256" key="9">
    <source>
        <dbReference type="PROSITE-ProRule" id="PRU00110"/>
    </source>
</evidence>
<protein>
    <recommendedName>
        <fullName evidence="3">Chemotaxis protein CheA</fullName>
        <ecNumber evidence="2">2.7.13.3</ecNumber>
    </recommendedName>
</protein>
<dbReference type="SMART" id="SM00260">
    <property type="entry name" value="CheW"/>
    <property type="match status" value="1"/>
</dbReference>
<accession>A0AAP6JE04</accession>
<evidence type="ECO:0000256" key="5">
    <source>
        <dbReference type="ARBA" id="ARBA00022679"/>
    </source>
</evidence>
<comment type="caution">
    <text evidence="17">The sequence shown here is derived from an EMBL/GenBank/DDBJ whole genome shotgun (WGS) entry which is preliminary data.</text>
</comment>
<dbReference type="InterPro" id="IPR002545">
    <property type="entry name" value="CheW-lke_dom"/>
</dbReference>
<dbReference type="Gene3D" id="1.20.120.160">
    <property type="entry name" value="HPT domain"/>
    <property type="match status" value="4"/>
</dbReference>
<dbReference type="Proteomes" id="UP001302316">
    <property type="component" value="Unassembled WGS sequence"/>
</dbReference>
<dbReference type="InterPro" id="IPR001789">
    <property type="entry name" value="Sig_transdc_resp-reg_receiver"/>
</dbReference>
<reference evidence="17 18" key="1">
    <citation type="submission" date="2023-12" db="EMBL/GenBank/DDBJ databases">
        <title>Whole-genome sequencing of halo(alkali)philic microorganisms from hypersaline lakes.</title>
        <authorList>
            <person name="Sorokin D.Y."/>
            <person name="Merkel A.Y."/>
            <person name="Messina E."/>
            <person name="Yakimov M."/>
        </authorList>
    </citation>
    <scope>NUCLEOTIDE SEQUENCE [LARGE SCALE GENOMIC DNA]</scope>
    <source>
        <strain evidence="17 18">AB-CW1</strain>
    </source>
</reference>
<dbReference type="InterPro" id="IPR051315">
    <property type="entry name" value="Bact_Chemotaxis_CheA"/>
</dbReference>
<dbReference type="InterPro" id="IPR036061">
    <property type="entry name" value="CheW-like_dom_sf"/>
</dbReference>
<dbReference type="InterPro" id="IPR008207">
    <property type="entry name" value="Sig_transdc_His_kin_Hpt_dom"/>
</dbReference>
<evidence type="ECO:0000259" key="13">
    <source>
        <dbReference type="PROSITE" id="PS50109"/>
    </source>
</evidence>
<dbReference type="CDD" id="cd00088">
    <property type="entry name" value="HPT"/>
    <property type="match status" value="2"/>
</dbReference>
<evidence type="ECO:0000256" key="6">
    <source>
        <dbReference type="ARBA" id="ARBA00022777"/>
    </source>
</evidence>
<dbReference type="InterPro" id="IPR005467">
    <property type="entry name" value="His_kinase_dom"/>
</dbReference>
<dbReference type="RefSeq" id="WP_346050876.1">
    <property type="nucleotide sequence ID" value="NZ_JAYGII010000007.1"/>
</dbReference>
<feature type="modified residue" description="Phosphohistidine" evidence="9">
    <location>
        <position position="1102"/>
    </location>
</feature>
<dbReference type="FunFam" id="3.30.565.10:FF:000016">
    <property type="entry name" value="Chemotaxis protein CheA, putative"/>
    <property type="match status" value="1"/>
</dbReference>
<feature type="domain" description="Response regulatory" evidence="14">
    <location>
        <begin position="1761"/>
        <end position="1877"/>
    </location>
</feature>
<dbReference type="InterPro" id="IPR003594">
    <property type="entry name" value="HATPase_dom"/>
</dbReference>
<dbReference type="SMART" id="SM00448">
    <property type="entry name" value="REC"/>
    <property type="match status" value="1"/>
</dbReference>
<dbReference type="PANTHER" id="PTHR43395">
    <property type="entry name" value="SENSOR HISTIDINE KINASE CHEA"/>
    <property type="match status" value="1"/>
</dbReference>
<dbReference type="Pfam" id="PF26379">
    <property type="entry name" value="FimL_2nd"/>
    <property type="match status" value="1"/>
</dbReference>
<evidence type="ECO:0000256" key="7">
    <source>
        <dbReference type="ARBA" id="ARBA00023012"/>
    </source>
</evidence>
<dbReference type="SUPFAM" id="SSF47226">
    <property type="entry name" value="Histidine-containing phosphotransfer domain, HPT domain"/>
    <property type="match status" value="5"/>
</dbReference>
<gene>
    <name evidence="17" type="ORF">VCB98_05395</name>
</gene>
<dbReference type="Pfam" id="PF02518">
    <property type="entry name" value="HATPase_c"/>
    <property type="match status" value="1"/>
</dbReference>
<evidence type="ECO:0000256" key="10">
    <source>
        <dbReference type="PROSITE-ProRule" id="PRU00169"/>
    </source>
</evidence>
<organism evidence="17 18">
    <name type="scientific">Natronospira elongata</name>
    <dbReference type="NCBI Taxonomy" id="3110268"/>
    <lineage>
        <taxon>Bacteria</taxon>
        <taxon>Pseudomonadati</taxon>
        <taxon>Pseudomonadota</taxon>
        <taxon>Gammaproteobacteria</taxon>
        <taxon>Natronospirales</taxon>
        <taxon>Natronospiraceae</taxon>
        <taxon>Natronospira</taxon>
    </lineage>
</organism>
<feature type="domain" description="HPt" evidence="16">
    <location>
        <begin position="657"/>
        <end position="761"/>
    </location>
</feature>
<dbReference type="SMART" id="SM01231">
    <property type="entry name" value="H-kinase_dim"/>
    <property type="match status" value="1"/>
</dbReference>
<dbReference type="GO" id="GO:0005737">
    <property type="term" value="C:cytoplasm"/>
    <property type="evidence" value="ECO:0007669"/>
    <property type="project" value="InterPro"/>
</dbReference>
<keyword evidence="11" id="KW-0175">Coiled coil</keyword>
<keyword evidence="4 10" id="KW-0597">Phosphoprotein</keyword>
<dbReference type="CDD" id="cd00731">
    <property type="entry name" value="CheA_reg"/>
    <property type="match status" value="1"/>
</dbReference>
<dbReference type="PANTHER" id="PTHR43395:SF8">
    <property type="entry name" value="HISTIDINE KINASE"/>
    <property type="match status" value="1"/>
</dbReference>
<dbReference type="GO" id="GO:0006935">
    <property type="term" value="P:chemotaxis"/>
    <property type="evidence" value="ECO:0007669"/>
    <property type="project" value="InterPro"/>
</dbReference>
<feature type="domain" description="HPt" evidence="16">
    <location>
        <begin position="897"/>
        <end position="998"/>
    </location>
</feature>
<dbReference type="PROSITE" id="PS50109">
    <property type="entry name" value="HIS_KIN"/>
    <property type="match status" value="1"/>
</dbReference>
<comment type="catalytic activity">
    <reaction evidence="1">
        <text>ATP + protein L-histidine = ADP + protein N-phospho-L-histidine.</text>
        <dbReference type="EC" id="2.7.13.3"/>
    </reaction>
</comment>
<dbReference type="Gene3D" id="2.30.30.40">
    <property type="entry name" value="SH3 Domains"/>
    <property type="match status" value="1"/>
</dbReference>
<feature type="domain" description="HPt" evidence="16">
    <location>
        <begin position="1055"/>
        <end position="1159"/>
    </location>
</feature>
<dbReference type="InterPro" id="IPR004105">
    <property type="entry name" value="CheA-like_dim"/>
</dbReference>
<dbReference type="GO" id="GO:0000155">
    <property type="term" value="F:phosphorelay sensor kinase activity"/>
    <property type="evidence" value="ECO:0007669"/>
    <property type="project" value="InterPro"/>
</dbReference>
<feature type="compositionally biased region" description="Acidic residues" evidence="12">
    <location>
        <begin position="1203"/>
        <end position="1214"/>
    </location>
</feature>
<evidence type="ECO:0000259" key="15">
    <source>
        <dbReference type="PROSITE" id="PS50851"/>
    </source>
</evidence>
<evidence type="ECO:0000256" key="8">
    <source>
        <dbReference type="ARBA" id="ARBA00035100"/>
    </source>
</evidence>
<evidence type="ECO:0000259" key="14">
    <source>
        <dbReference type="PROSITE" id="PS50110"/>
    </source>
</evidence>
<dbReference type="InterPro" id="IPR036890">
    <property type="entry name" value="HATPase_C_sf"/>
</dbReference>
<dbReference type="InterPro" id="IPR011006">
    <property type="entry name" value="CheY-like_superfamily"/>
</dbReference>
<dbReference type="InterPro" id="IPR058661">
    <property type="entry name" value="FimL_2nd"/>
</dbReference>
<evidence type="ECO:0000313" key="17">
    <source>
        <dbReference type="EMBL" id="MEA5445248.1"/>
    </source>
</evidence>
<dbReference type="InterPro" id="IPR004358">
    <property type="entry name" value="Sig_transdc_His_kin-like_C"/>
</dbReference>
<feature type="compositionally biased region" description="Acidic residues" evidence="12">
    <location>
        <begin position="885"/>
        <end position="898"/>
    </location>
</feature>
<evidence type="ECO:0000259" key="16">
    <source>
        <dbReference type="PROSITE" id="PS50894"/>
    </source>
</evidence>
<keyword evidence="7" id="KW-0902">Two-component regulatory system</keyword>
<feature type="region of interest" description="Disordered" evidence="12">
    <location>
        <begin position="782"/>
        <end position="898"/>
    </location>
</feature>
<dbReference type="SUPFAM" id="SSF52172">
    <property type="entry name" value="CheY-like"/>
    <property type="match status" value="1"/>
</dbReference>
<evidence type="ECO:0000313" key="18">
    <source>
        <dbReference type="Proteomes" id="UP001302316"/>
    </source>
</evidence>
<sequence>MTQAASDSLLWIKSELDTTFTQARHGLEAYVEDEEAKGLDDCLRALRQAHGTLRMVEVFGAAMLAEEMEALGRAVADEAVNDRDAALEVLSRGLLQLPDYLERIVAGQPDVPLALLSLINDMRSARGRPLLSESAVFARDIGGRRVTEEVARPGAAVGDSQQVAVKLRGKFQKALLGWYRDPTAGKYLKALSKIAEKLEEASESPPVFQLWWVVGGALEALAHGGLEADVSFKQLMGRVDREIKRLANEGEIAIQADPPEELINNLLYYIARSTAGGDRVSGIRESFRLDEFLPDEERVKSVEAALSGPNAQLMQTVSAAVKEDLARVKDTLDIHVRMGRAETDELEPLSDLLRKVSDTLGMLGLDKLKDRVSQEQDSLSRMIAAQAVDDDGLMQTASALLQVEESLDRQMSGVSGADDEDDGAYGEVSGAVIRECIVNLAKVKERVQDFVKSPAEKEKLEAIPDLVQQIRAGLGLLELNRAGEILQAAALFIRDRVVGSDQPPAPETLDRLADAIVSTEFYLETIQQGRGYPESMLDNAEHCISEIGYRPGALPGEAKEPSIEPPTETEDTLAPEADEAVSADADTSATDGLEIEFDAEPGDGADAPSADASDGAPAESAEVSEPDPEPAAETAPTPAETPAPAAPVEARKKIPAPEDISEEIVDIFLEEAEEELASLRENYPRWRENPGDQEALTTVRRSFHTLKGSGRMVGAEFIGEFAWSFENLLNRVIDRTIDAKPALIDHVGEAIEAIPELVAQLKGEGEPQVDAIGLMETADAWSRGEEPAPQAAPDLHAGSLGSDGEAESTAGDEGTELPGAPEMPEQTPAEPEVEKEAEAELEPHVSDETQRHEGEQDGDDDWPSLDGISLEEATDEASPDSLATEGEDEPVDGLDDEPAMDPVLYDIFRKEAERHLATLDTATEEVLQEGEISSDLLRALHTLNGSSHTADVSEIPAVMQPLEKAALAMQEQGLTPGENFADVLKDAIAAVREMIEGLATSAGAAEPDSDLLARVRELMPAEEESAPAAEEPSEAAPSASATEPRRASEIALEDLPDYDEELADVFMEEARELQEAMDEALNNWQSDHDDTALVAALQRHLHTLKGGARMSGLTPMGDLSHEMETVLTKAVDGKLPVSTEFTALIQRCVDRVHRMVEQVAEGSVIVDGSDLVQELQRLDARGGQVFDDEDTVTEAPDDHLDQPSDDDVELDFESEPGPSFETEVDSHPEPDEEAKAPEPELPAPTETAPGREAKPAPSGLDAVEEHGERRAAPRVQQEVVRVRADLLENLLNNAGEVSIYRSRVEQQLSNMDFHLKELDQTVDRLRQQFRNLEIEIEAQVRYQWEMEEGETNPEFDPLELDRYSALQQLSRALQESVSDLVSLQGLLSNHAREAETLLVQQSRVNTDLQDGLMRTRMLPFSRHAQRLRRLVRQTAAEEGKEVELRLIGGEGEMDRQVLERIIAPLEHMLRNAVIHGLEKPEARDQEGKPKEGLIAIELHREGSEVVIEIMDDGRGLNVEKIRKRAEDMGMLRPGSDLPESDVIQFILEPGFSTADTVTQSAGRGVGMDVVHSEIKQLGGSLHMTSSEGVGSRFTIRLPYTLAITQALMVEVADEVFAIPLPSIEGIVRIPRDEVQEKLGQENPSFRYGGRDYELQHLSGMLGFGQPNLTDDVASLPVLLVRVGDHASALVTEGMRGSREVVVKSVGPQIANVRGISGATIMGDGSIVLILDVGGMVRGGVRAVTTDMADAQPEPTRDEPPTVMVVDDSITVRRVTERLLKRYGLNVMTAKDGVDALAELQDRKPDVMLLDIEMPRMDGYELATHMRNDEELKSVPIIMITSRTGDKHRNRAFEIGVDRYLGKPYQETELMENIRSLVSDFDPQRTRWGND</sequence>
<feature type="domain" description="Histidine kinase" evidence="13">
    <location>
        <begin position="1368"/>
        <end position="1601"/>
    </location>
</feature>
<proteinExistence type="predicted"/>
<feature type="compositionally biased region" description="Basic and acidic residues" evidence="12">
    <location>
        <begin position="1224"/>
        <end position="1238"/>
    </location>
</feature>
<feature type="modified residue" description="4-aspartylphosphate" evidence="10">
    <location>
        <position position="1810"/>
    </location>
</feature>
<feature type="compositionally biased region" description="Low complexity" evidence="12">
    <location>
        <begin position="604"/>
        <end position="621"/>
    </location>
</feature>
<feature type="region of interest" description="Disordered" evidence="12">
    <location>
        <begin position="597"/>
        <end position="657"/>
    </location>
</feature>
<feature type="region of interest" description="Disordered" evidence="12">
    <location>
        <begin position="1021"/>
        <end position="1053"/>
    </location>
</feature>
<dbReference type="CDD" id="cd17546">
    <property type="entry name" value="REC_hyHK_CKI1_RcsC-like"/>
    <property type="match status" value="1"/>
</dbReference>
<dbReference type="Pfam" id="PF00072">
    <property type="entry name" value="Response_reg"/>
    <property type="match status" value="1"/>
</dbReference>
<dbReference type="Gene3D" id="3.30.565.10">
    <property type="entry name" value="Histidine kinase-like ATPase, C-terminal domain"/>
    <property type="match status" value="1"/>
</dbReference>
<feature type="coiled-coil region" evidence="11">
    <location>
        <begin position="1315"/>
        <end position="1342"/>
    </location>
</feature>
<feature type="domain" description="CheW-like" evidence="15">
    <location>
        <begin position="1603"/>
        <end position="1741"/>
    </location>
</feature>
<dbReference type="Gene3D" id="3.40.50.2300">
    <property type="match status" value="1"/>
</dbReference>
<name>A0AAP6JE04_9GAMM</name>
<dbReference type="SMART" id="SM00387">
    <property type="entry name" value="HATPase_c"/>
    <property type="match status" value="1"/>
</dbReference>
<dbReference type="SMART" id="SM00073">
    <property type="entry name" value="HPT"/>
    <property type="match status" value="3"/>
</dbReference>
<dbReference type="EMBL" id="JAYGII010000007">
    <property type="protein sequence ID" value="MEA5445248.1"/>
    <property type="molecule type" value="Genomic_DNA"/>
</dbReference>
<feature type="compositionally biased region" description="Basic and acidic residues" evidence="12">
    <location>
        <begin position="832"/>
        <end position="855"/>
    </location>
</feature>
<dbReference type="SUPFAM" id="SSF50341">
    <property type="entry name" value="CheW-like"/>
    <property type="match status" value="1"/>
</dbReference>
<dbReference type="PROSITE" id="PS50851">
    <property type="entry name" value="CHEW"/>
    <property type="match status" value="1"/>
</dbReference>
<evidence type="ECO:0000256" key="4">
    <source>
        <dbReference type="ARBA" id="ARBA00022553"/>
    </source>
</evidence>
<dbReference type="Pfam" id="PF01584">
    <property type="entry name" value="CheW"/>
    <property type="match status" value="1"/>
</dbReference>
<feature type="compositionally biased region" description="Low complexity" evidence="12">
    <location>
        <begin position="1026"/>
        <end position="1042"/>
    </location>
</feature>
<evidence type="ECO:0000256" key="2">
    <source>
        <dbReference type="ARBA" id="ARBA00012438"/>
    </source>
</evidence>
<dbReference type="PROSITE" id="PS50110">
    <property type="entry name" value="RESPONSE_REGULATORY"/>
    <property type="match status" value="1"/>
</dbReference>
<feature type="region of interest" description="Disordered" evidence="12">
    <location>
        <begin position="1182"/>
        <end position="1274"/>
    </location>
</feature>
<dbReference type="SUPFAM" id="SSF55874">
    <property type="entry name" value="ATPase domain of HSP90 chaperone/DNA topoisomerase II/histidine kinase"/>
    <property type="match status" value="1"/>
</dbReference>
<dbReference type="InterPro" id="IPR036641">
    <property type="entry name" value="HPT_dom_sf"/>
</dbReference>